<sequence length="535" mass="61135">MAEFSVIIAEDEKLIRNGILKSIDWASLNAEVTGLAKNGVEAAGLIQEKKPDILLTDIKMAGGNGLDLIKNARFHAPDIKVVIISGYNNFEYAQQAIKLGVKDYILKPIDIEKLRGIIEKLTFEIQQERSDRNDIKKLEDFYNDNKQILINEFFRELLFGVISEKDLDKLLPAYGFEQKSAFYFPMILYTEIKNPIEWASLKTELTEVIKPSLTRWSLTIDSLFLMPNEIFYTDITLVLSSTNFTYDLNRLLPDIKSAIEQLSEISLLAMGMGEITGKLQELSLSYQKAKTHAMFSMISGLNAKGVSPDSSEYALPVNIYETTRNLHTILKQKDKQKLEEFILPIEKEISDNSIGIEHKRTLLRNLFVCVLSAGDELGIPVREFFPDLMALFRYINLKTIQELLTKIRWACEMIIGQQQTREERAGVNLMDRAKSFIIENYSDPLLSLETVSNYLSLTPAYFSRLYKQAHGTSYIETLTKLRLDRAVKYLKDNPEMKISAISANVGYSTPSYFNYIFKKNFGQSPKDYRINLTNS</sequence>
<dbReference type="PRINTS" id="PR00032">
    <property type="entry name" value="HTHARAC"/>
</dbReference>
<proteinExistence type="predicted"/>
<protein>
    <submittedName>
        <fullName evidence="11">Response regulator</fullName>
    </submittedName>
</protein>
<feature type="modified residue" description="4-aspartylphosphate" evidence="8">
    <location>
        <position position="57"/>
    </location>
</feature>
<evidence type="ECO:0000256" key="8">
    <source>
        <dbReference type="PROSITE-ProRule" id="PRU00169"/>
    </source>
</evidence>
<dbReference type="Pfam" id="PF00072">
    <property type="entry name" value="Response_reg"/>
    <property type="match status" value="1"/>
</dbReference>
<evidence type="ECO:0000256" key="4">
    <source>
        <dbReference type="ARBA" id="ARBA00023012"/>
    </source>
</evidence>
<dbReference type="SMART" id="SM00342">
    <property type="entry name" value="HTH_ARAC"/>
    <property type="match status" value="1"/>
</dbReference>
<dbReference type="PANTHER" id="PTHR42713:SF3">
    <property type="entry name" value="TRANSCRIPTIONAL REGULATORY PROTEIN HPTR"/>
    <property type="match status" value="1"/>
</dbReference>
<dbReference type="AlphaFoldDB" id="A0AAJ1MLC3"/>
<dbReference type="PROSITE" id="PS50110">
    <property type="entry name" value="RESPONSE_REGULATORY"/>
    <property type="match status" value="1"/>
</dbReference>
<evidence type="ECO:0000256" key="6">
    <source>
        <dbReference type="ARBA" id="ARBA00023125"/>
    </source>
</evidence>
<dbReference type="SMART" id="SM00448">
    <property type="entry name" value="REC"/>
    <property type="match status" value="1"/>
</dbReference>
<evidence type="ECO:0000256" key="7">
    <source>
        <dbReference type="ARBA" id="ARBA00023163"/>
    </source>
</evidence>
<dbReference type="InterPro" id="IPR018062">
    <property type="entry name" value="HTH_AraC-typ_CS"/>
</dbReference>
<dbReference type="PANTHER" id="PTHR42713">
    <property type="entry name" value="HISTIDINE KINASE-RELATED"/>
    <property type="match status" value="1"/>
</dbReference>
<evidence type="ECO:0000259" key="10">
    <source>
        <dbReference type="PROSITE" id="PS50110"/>
    </source>
</evidence>
<dbReference type="Proteomes" id="UP001221217">
    <property type="component" value="Unassembled WGS sequence"/>
</dbReference>
<dbReference type="InterPro" id="IPR051552">
    <property type="entry name" value="HptR"/>
</dbReference>
<evidence type="ECO:0000313" key="11">
    <source>
        <dbReference type="EMBL" id="MDC7227731.1"/>
    </source>
</evidence>
<dbReference type="Gene3D" id="3.40.50.2300">
    <property type="match status" value="1"/>
</dbReference>
<dbReference type="PROSITE" id="PS01124">
    <property type="entry name" value="HTH_ARAC_FAMILY_2"/>
    <property type="match status" value="1"/>
</dbReference>
<reference evidence="11 12" key="1">
    <citation type="submission" date="2022-12" db="EMBL/GenBank/DDBJ databases">
        <title>Metagenome assembled genome from gulf of manar.</title>
        <authorList>
            <person name="Kohli P."/>
            <person name="Pk S."/>
            <person name="Venkata Ramana C."/>
            <person name="Sasikala C."/>
        </authorList>
    </citation>
    <scope>NUCLEOTIDE SEQUENCE [LARGE SCALE GENOMIC DNA]</scope>
    <source>
        <strain evidence="11">JB008</strain>
    </source>
</reference>
<keyword evidence="4" id="KW-0902">Two-component regulatory system</keyword>
<dbReference type="InterPro" id="IPR020449">
    <property type="entry name" value="Tscrpt_reg_AraC-type_HTH"/>
</dbReference>
<dbReference type="InterPro" id="IPR011006">
    <property type="entry name" value="CheY-like_superfamily"/>
</dbReference>
<dbReference type="EMBL" id="JAQQAL010000032">
    <property type="protein sequence ID" value="MDC7227731.1"/>
    <property type="molecule type" value="Genomic_DNA"/>
</dbReference>
<dbReference type="GO" id="GO:0005737">
    <property type="term" value="C:cytoplasm"/>
    <property type="evidence" value="ECO:0007669"/>
    <property type="project" value="UniProtKB-SubCell"/>
</dbReference>
<dbReference type="InterPro" id="IPR001789">
    <property type="entry name" value="Sig_transdc_resp-reg_receiver"/>
</dbReference>
<dbReference type="InterPro" id="IPR018060">
    <property type="entry name" value="HTH_AraC"/>
</dbReference>
<dbReference type="InterPro" id="IPR009057">
    <property type="entry name" value="Homeodomain-like_sf"/>
</dbReference>
<dbReference type="GO" id="GO:0000160">
    <property type="term" value="P:phosphorelay signal transduction system"/>
    <property type="evidence" value="ECO:0007669"/>
    <property type="project" value="UniProtKB-KW"/>
</dbReference>
<keyword evidence="2" id="KW-0963">Cytoplasm</keyword>
<dbReference type="SUPFAM" id="SSF52172">
    <property type="entry name" value="CheY-like"/>
    <property type="match status" value="1"/>
</dbReference>
<keyword evidence="5" id="KW-0805">Transcription regulation</keyword>
<dbReference type="SUPFAM" id="SSF46689">
    <property type="entry name" value="Homeodomain-like"/>
    <property type="match status" value="1"/>
</dbReference>
<feature type="domain" description="HTH araC/xylS-type" evidence="9">
    <location>
        <begin position="431"/>
        <end position="531"/>
    </location>
</feature>
<name>A0AAJ1MLC3_9SPIO</name>
<comment type="subcellular location">
    <subcellularLocation>
        <location evidence="1">Cytoplasm</location>
    </subcellularLocation>
</comment>
<accession>A0AAJ1MLC3</accession>
<evidence type="ECO:0000256" key="5">
    <source>
        <dbReference type="ARBA" id="ARBA00023015"/>
    </source>
</evidence>
<keyword evidence="6" id="KW-0238">DNA-binding</keyword>
<evidence type="ECO:0000256" key="2">
    <source>
        <dbReference type="ARBA" id="ARBA00022490"/>
    </source>
</evidence>
<evidence type="ECO:0000256" key="3">
    <source>
        <dbReference type="ARBA" id="ARBA00022553"/>
    </source>
</evidence>
<dbReference type="CDD" id="cd17536">
    <property type="entry name" value="REC_YesN-like"/>
    <property type="match status" value="1"/>
</dbReference>
<organism evidence="11 12">
    <name type="scientific">Candidatus Thalassospirochaeta sargassi</name>
    <dbReference type="NCBI Taxonomy" id="3119039"/>
    <lineage>
        <taxon>Bacteria</taxon>
        <taxon>Pseudomonadati</taxon>
        <taxon>Spirochaetota</taxon>
        <taxon>Spirochaetia</taxon>
        <taxon>Spirochaetales</taxon>
        <taxon>Spirochaetaceae</taxon>
        <taxon>Candidatus Thalassospirochaeta</taxon>
    </lineage>
</organism>
<evidence type="ECO:0000256" key="1">
    <source>
        <dbReference type="ARBA" id="ARBA00004496"/>
    </source>
</evidence>
<evidence type="ECO:0000313" key="12">
    <source>
        <dbReference type="Proteomes" id="UP001221217"/>
    </source>
</evidence>
<dbReference type="PROSITE" id="PS00041">
    <property type="entry name" value="HTH_ARAC_FAMILY_1"/>
    <property type="match status" value="1"/>
</dbReference>
<dbReference type="GO" id="GO:0043565">
    <property type="term" value="F:sequence-specific DNA binding"/>
    <property type="evidence" value="ECO:0007669"/>
    <property type="project" value="InterPro"/>
</dbReference>
<dbReference type="Gene3D" id="1.10.10.60">
    <property type="entry name" value="Homeodomain-like"/>
    <property type="match status" value="2"/>
</dbReference>
<dbReference type="GO" id="GO:0003700">
    <property type="term" value="F:DNA-binding transcription factor activity"/>
    <property type="evidence" value="ECO:0007669"/>
    <property type="project" value="InterPro"/>
</dbReference>
<gene>
    <name evidence="11" type="ORF">PQJ61_13285</name>
</gene>
<keyword evidence="3 8" id="KW-0597">Phosphoprotein</keyword>
<keyword evidence="7" id="KW-0804">Transcription</keyword>
<feature type="domain" description="Response regulatory" evidence="10">
    <location>
        <begin position="5"/>
        <end position="122"/>
    </location>
</feature>
<dbReference type="Pfam" id="PF12833">
    <property type="entry name" value="HTH_18"/>
    <property type="match status" value="1"/>
</dbReference>
<comment type="caution">
    <text evidence="11">The sequence shown here is derived from an EMBL/GenBank/DDBJ whole genome shotgun (WGS) entry which is preliminary data.</text>
</comment>
<evidence type="ECO:0000259" key="9">
    <source>
        <dbReference type="PROSITE" id="PS01124"/>
    </source>
</evidence>